<organism evidence="12 13">
    <name type="scientific">Natronospira proteinivora</name>
    <dbReference type="NCBI Taxonomy" id="1807133"/>
    <lineage>
        <taxon>Bacteria</taxon>
        <taxon>Pseudomonadati</taxon>
        <taxon>Pseudomonadota</taxon>
        <taxon>Gammaproteobacteria</taxon>
        <taxon>Natronospirales</taxon>
        <taxon>Natronospiraceae</taxon>
        <taxon>Natronospira</taxon>
    </lineage>
</organism>
<gene>
    <name evidence="12" type="ORF">J2T60_001286</name>
</gene>
<dbReference type="Gene3D" id="3.10.50.40">
    <property type="match status" value="1"/>
</dbReference>
<dbReference type="InterPro" id="IPR001179">
    <property type="entry name" value="PPIase_FKBP_dom"/>
</dbReference>
<name>A0ABT1G7W9_9GAMM</name>
<dbReference type="PANTHER" id="PTHR47861:SF3">
    <property type="entry name" value="FKBP-TYPE PEPTIDYL-PROLYL CIS-TRANS ISOMERASE SLYD"/>
    <property type="match status" value="1"/>
</dbReference>
<evidence type="ECO:0000256" key="5">
    <source>
        <dbReference type="ARBA" id="ARBA00023110"/>
    </source>
</evidence>
<dbReference type="PANTHER" id="PTHR47861">
    <property type="entry name" value="FKBP-TYPE PEPTIDYL-PROLYL CIS-TRANS ISOMERASE SLYD"/>
    <property type="match status" value="1"/>
</dbReference>
<comment type="function">
    <text evidence="8">Also involved in hydrogenase metallocenter assembly, probably by participating in the nickel insertion step. This function in hydrogenase biosynthesis requires chaperone activity and the presence of the metal-binding domain, but not PPIase activity.</text>
</comment>
<dbReference type="GO" id="GO:0003755">
    <property type="term" value="F:peptidyl-prolyl cis-trans isomerase activity"/>
    <property type="evidence" value="ECO:0007669"/>
    <property type="project" value="UniProtKB-EC"/>
</dbReference>
<keyword evidence="5 9" id="KW-0697">Rotamase</keyword>
<keyword evidence="6" id="KW-0143">Chaperone</keyword>
<evidence type="ECO:0000256" key="3">
    <source>
        <dbReference type="ARBA" id="ARBA00006577"/>
    </source>
</evidence>
<dbReference type="PROSITE" id="PS50059">
    <property type="entry name" value="FKBP_PPIASE"/>
    <property type="match status" value="1"/>
</dbReference>
<evidence type="ECO:0000313" key="13">
    <source>
        <dbReference type="Proteomes" id="UP001523550"/>
    </source>
</evidence>
<evidence type="ECO:0000259" key="11">
    <source>
        <dbReference type="PROSITE" id="PS50059"/>
    </source>
</evidence>
<dbReference type="EMBL" id="JALJYF010000001">
    <property type="protein sequence ID" value="MCP1727321.1"/>
    <property type="molecule type" value="Genomic_DNA"/>
</dbReference>
<evidence type="ECO:0000256" key="4">
    <source>
        <dbReference type="ARBA" id="ARBA00022490"/>
    </source>
</evidence>
<dbReference type="Pfam" id="PF00254">
    <property type="entry name" value="FKBP_C"/>
    <property type="match status" value="1"/>
</dbReference>
<protein>
    <recommendedName>
        <fullName evidence="10">Peptidyl-prolyl cis-trans isomerase</fullName>
        <ecNumber evidence="10">5.2.1.8</ecNumber>
    </recommendedName>
</protein>
<keyword evidence="13" id="KW-1185">Reference proteome</keyword>
<sequence>MEVANKRVVEIDYTLKDNEGNVLDSSEGREPLAFIQGTQSIIPGLEQGIEGWEEGQSGAVEVAPEDGYGEHNDELKQEVPKDVFQADSEIEPGMRFQAVGEGGQTQIITVVKVEDDKVLIDANHPLAGQTLHFDVKIAGVRDATDDELEAGQPAGADEEQ</sequence>
<proteinExistence type="inferred from homology"/>
<keyword evidence="7 9" id="KW-0413">Isomerase</keyword>
<comment type="subcellular location">
    <subcellularLocation>
        <location evidence="2">Cytoplasm</location>
    </subcellularLocation>
</comment>
<feature type="domain" description="PPIase FKBP-type" evidence="11">
    <location>
        <begin position="6"/>
        <end position="82"/>
    </location>
</feature>
<evidence type="ECO:0000256" key="10">
    <source>
        <dbReference type="RuleBase" id="RU003915"/>
    </source>
</evidence>
<evidence type="ECO:0000256" key="8">
    <source>
        <dbReference type="ARBA" id="ARBA00037071"/>
    </source>
</evidence>
<evidence type="ECO:0000256" key="1">
    <source>
        <dbReference type="ARBA" id="ARBA00000971"/>
    </source>
</evidence>
<evidence type="ECO:0000256" key="6">
    <source>
        <dbReference type="ARBA" id="ARBA00023186"/>
    </source>
</evidence>
<comment type="catalytic activity">
    <reaction evidence="1 9 10">
        <text>[protein]-peptidylproline (omega=180) = [protein]-peptidylproline (omega=0)</text>
        <dbReference type="Rhea" id="RHEA:16237"/>
        <dbReference type="Rhea" id="RHEA-COMP:10747"/>
        <dbReference type="Rhea" id="RHEA-COMP:10748"/>
        <dbReference type="ChEBI" id="CHEBI:83833"/>
        <dbReference type="ChEBI" id="CHEBI:83834"/>
        <dbReference type="EC" id="5.2.1.8"/>
    </reaction>
</comment>
<evidence type="ECO:0000256" key="9">
    <source>
        <dbReference type="PROSITE-ProRule" id="PRU00277"/>
    </source>
</evidence>
<dbReference type="SUPFAM" id="SSF54534">
    <property type="entry name" value="FKBP-like"/>
    <property type="match status" value="1"/>
</dbReference>
<dbReference type="Proteomes" id="UP001523550">
    <property type="component" value="Unassembled WGS sequence"/>
</dbReference>
<comment type="similarity">
    <text evidence="3 10">Belongs to the FKBP-type PPIase family.</text>
</comment>
<evidence type="ECO:0000313" key="12">
    <source>
        <dbReference type="EMBL" id="MCP1727321.1"/>
    </source>
</evidence>
<dbReference type="RefSeq" id="WP_253447051.1">
    <property type="nucleotide sequence ID" value="NZ_JALJYF010000001.1"/>
</dbReference>
<dbReference type="InterPro" id="IPR046357">
    <property type="entry name" value="PPIase_dom_sf"/>
</dbReference>
<evidence type="ECO:0000256" key="2">
    <source>
        <dbReference type="ARBA" id="ARBA00004496"/>
    </source>
</evidence>
<accession>A0ABT1G7W9</accession>
<reference evidence="12 13" key="1">
    <citation type="submission" date="2022-03" db="EMBL/GenBank/DDBJ databases">
        <title>Genomic Encyclopedia of Type Strains, Phase III (KMG-III): the genomes of soil and plant-associated and newly described type strains.</title>
        <authorList>
            <person name="Whitman W."/>
        </authorList>
    </citation>
    <scope>NUCLEOTIDE SEQUENCE [LARGE SCALE GENOMIC DNA]</scope>
    <source>
        <strain evidence="12 13">BSker1</strain>
    </source>
</reference>
<evidence type="ECO:0000256" key="7">
    <source>
        <dbReference type="ARBA" id="ARBA00023235"/>
    </source>
</evidence>
<comment type="caution">
    <text evidence="12">The sequence shown here is derived from an EMBL/GenBank/DDBJ whole genome shotgun (WGS) entry which is preliminary data.</text>
</comment>
<keyword evidence="4" id="KW-0963">Cytoplasm</keyword>
<dbReference type="EC" id="5.2.1.8" evidence="10"/>